<dbReference type="InterPro" id="IPR013230">
    <property type="entry name" value="Peptidase_M15A_C"/>
</dbReference>
<evidence type="ECO:0000259" key="1">
    <source>
        <dbReference type="Pfam" id="PF08291"/>
    </source>
</evidence>
<dbReference type="OrthoDB" id="5242612at2"/>
<dbReference type="InterPro" id="IPR009045">
    <property type="entry name" value="Zn_M74/Hedgehog-like"/>
</dbReference>
<reference evidence="2 3" key="1">
    <citation type="submission" date="2018-08" db="EMBL/GenBank/DDBJ databases">
        <title>Henriciella mobilis sp. nov., isolated from seawater.</title>
        <authorList>
            <person name="Cheng H."/>
            <person name="Wu Y.-H."/>
            <person name="Xu X.-W."/>
            <person name="Guo L.-L."/>
        </authorList>
    </citation>
    <scope>NUCLEOTIDE SEQUENCE [LARGE SCALE GENOMIC DNA]</scope>
    <source>
        <strain evidence="2 3">CCUG66934</strain>
    </source>
</reference>
<dbReference type="SUPFAM" id="SSF55166">
    <property type="entry name" value="Hedgehog/DD-peptidase"/>
    <property type="match status" value="1"/>
</dbReference>
<evidence type="ECO:0000313" key="2">
    <source>
        <dbReference type="EMBL" id="RIJ26052.1"/>
    </source>
</evidence>
<proteinExistence type="predicted"/>
<dbReference type="Gene3D" id="3.30.1380.10">
    <property type="match status" value="1"/>
</dbReference>
<dbReference type="EMBL" id="QWGB01000004">
    <property type="protein sequence ID" value="RIJ26052.1"/>
    <property type="molecule type" value="Genomic_DNA"/>
</dbReference>
<keyword evidence="3" id="KW-1185">Reference proteome</keyword>
<protein>
    <recommendedName>
        <fullName evidence="1">Peptidase M15A C-terminal domain-containing protein</fullName>
    </recommendedName>
</protein>
<sequence length="293" mass="32447">MMNSLLGTTILQAIAFTGAVSTVPVSLDGKDIPHPVWHHMAMPSETVPMTVPAGMTAYLNGDRIEAADAFIAPEVSGTYSLEFRNLDDEREYKVALFVLEPSDRVDAEGRLNGFRMGAYPEKTPRGFIRLDEGYGDINVSPSFQIGQFLCHQQPDHWPKYLLISSDNLKRLEVLLDALNRDGITDADTFFVMSAFRSPFYNTAIGSARLSRHMYGDATDIYIDVAPKDGLMDDINRDGAINKADADFLYDYAQDLFANTKEVPRGGLGSYKANAVHGPFVHVDGRGRSARWGR</sequence>
<gene>
    <name evidence="2" type="ORF">D1224_02755</name>
</gene>
<comment type="caution">
    <text evidence="2">The sequence shown here is derived from an EMBL/GenBank/DDBJ whole genome shotgun (WGS) entry which is preliminary data.</text>
</comment>
<dbReference type="Pfam" id="PF08291">
    <property type="entry name" value="Peptidase_M15_3"/>
    <property type="match status" value="1"/>
</dbReference>
<feature type="domain" description="Peptidase M15A C-terminal" evidence="1">
    <location>
        <begin position="189"/>
        <end position="223"/>
    </location>
</feature>
<dbReference type="Proteomes" id="UP000265431">
    <property type="component" value="Unassembled WGS sequence"/>
</dbReference>
<accession>A0A399R8P8</accession>
<name>A0A399R8P8_9PROT</name>
<evidence type="ECO:0000313" key="3">
    <source>
        <dbReference type="Proteomes" id="UP000265431"/>
    </source>
</evidence>
<dbReference type="RefSeq" id="WP_119378401.1">
    <property type="nucleotide sequence ID" value="NZ_QWGB01000004.1"/>
</dbReference>
<dbReference type="AlphaFoldDB" id="A0A399R8P8"/>
<organism evidence="2 3">
    <name type="scientific">Henriciella barbarensis</name>
    <dbReference type="NCBI Taxonomy" id="86342"/>
    <lineage>
        <taxon>Bacteria</taxon>
        <taxon>Pseudomonadati</taxon>
        <taxon>Pseudomonadota</taxon>
        <taxon>Alphaproteobacteria</taxon>
        <taxon>Hyphomonadales</taxon>
        <taxon>Hyphomonadaceae</taxon>
        <taxon>Henriciella</taxon>
    </lineage>
</organism>